<dbReference type="Proteomes" id="UP001055634">
    <property type="component" value="Segment"/>
</dbReference>
<accession>A0A9E7N3U4</accession>
<evidence type="ECO:0000313" key="2">
    <source>
        <dbReference type="Proteomes" id="UP001055634"/>
    </source>
</evidence>
<protein>
    <submittedName>
        <fullName evidence="1">Uncharacterized protein</fullName>
    </submittedName>
</protein>
<dbReference type="EMBL" id="ON529850">
    <property type="protein sequence ID" value="UTC28333.1"/>
    <property type="molecule type" value="Genomic_DNA"/>
</dbReference>
<organism evidence="1 2">
    <name type="scientific">Brevundimonas phage vB_BpoS-Gurke</name>
    <dbReference type="NCBI Taxonomy" id="2948599"/>
    <lineage>
        <taxon>Viruses</taxon>
        <taxon>Duplodnaviria</taxon>
        <taxon>Heunggongvirae</taxon>
        <taxon>Uroviricota</taxon>
        <taxon>Caudoviricetes</taxon>
        <taxon>Jeanschmidtviridae</taxon>
        <taxon>Kikimoravirus</taxon>
        <taxon>Kikimoravirus gurke</taxon>
    </lineage>
</organism>
<proteinExistence type="predicted"/>
<reference evidence="1" key="1">
    <citation type="submission" date="2022-04" db="EMBL/GenBank/DDBJ databases">
        <authorList>
            <person name="Friedrich I."/>
            <person name="Schneider D."/>
            <person name="Poehlein A."/>
            <person name="Hertel R."/>
            <person name="Daniel R."/>
        </authorList>
    </citation>
    <scope>NUCLEOTIDE SEQUENCE</scope>
</reference>
<sequence length="178" mass="19432">MHLVTSPVIDGALQSAISRAPSPYTSDDIVTVTDRPEGAYVRLVYRNGSVTTHADESAAPLSLNQDHRLLRATESIWERFADACETDAPGQNVHLIGVVDRAGAFYAEDVYIGGFLDEREKDIACIAFGVERVEVLFEGFWDDDLMAHFAGGRTAIAYLTEADDHRPRAVYLSAEAAG</sequence>
<gene>
    <name evidence="1" type="ORF">GURKE_03020</name>
</gene>
<evidence type="ECO:0000313" key="1">
    <source>
        <dbReference type="EMBL" id="UTC28333.1"/>
    </source>
</evidence>
<keyword evidence="2" id="KW-1185">Reference proteome</keyword>
<name>A0A9E7N3U4_9CAUD</name>